<dbReference type="EMBL" id="JASJOS010000018">
    <property type="protein sequence ID" value="MDJ1485124.1"/>
    <property type="molecule type" value="Genomic_DNA"/>
</dbReference>
<reference evidence="1" key="1">
    <citation type="submission" date="2023-05" db="EMBL/GenBank/DDBJ databases">
        <authorList>
            <person name="Zhang X."/>
        </authorList>
    </citation>
    <scope>NUCLEOTIDE SEQUENCE</scope>
    <source>
        <strain evidence="1">YF14B1</strain>
    </source>
</reference>
<organism evidence="1 2">
    <name type="scientific">Xanthocytophaga flava</name>
    <dbReference type="NCBI Taxonomy" id="3048013"/>
    <lineage>
        <taxon>Bacteria</taxon>
        <taxon>Pseudomonadati</taxon>
        <taxon>Bacteroidota</taxon>
        <taxon>Cytophagia</taxon>
        <taxon>Cytophagales</taxon>
        <taxon>Rhodocytophagaceae</taxon>
        <taxon>Xanthocytophaga</taxon>
    </lineage>
</organism>
<gene>
    <name evidence="1" type="ORF">QNI16_31790</name>
</gene>
<evidence type="ECO:0000313" key="1">
    <source>
        <dbReference type="EMBL" id="MDJ1485124.1"/>
    </source>
</evidence>
<comment type="caution">
    <text evidence="1">The sequence shown here is derived from an EMBL/GenBank/DDBJ whole genome shotgun (WGS) entry which is preliminary data.</text>
</comment>
<dbReference type="Pfam" id="PF14903">
    <property type="entry name" value="WG_beta_rep"/>
    <property type="match status" value="2"/>
</dbReference>
<evidence type="ECO:0000313" key="2">
    <source>
        <dbReference type="Proteomes" id="UP001241110"/>
    </source>
</evidence>
<name>A0AAE3QYK0_9BACT</name>
<sequence>MKLTYWHDRILLESGYSLVRVNQSWGIVNANDKWVVPALYHSIQPLKNNGGFLVRTTTQTYCAPRQSAVIDLHHNILLPFACRHGICYNRQENTITYYELLTEQNRRSHTLYITSTGITKDIPSSNSYTRFTRDGYIGVINAEYEIVLPAEWKTVQFYPTYFCVMDSQDQWFSIPLVAPHQKIPLQVDILYALDKDGLYLRFRQGDFLGIIDNTGHVRIPPLYTYITYEAEHLFIVSIQQQQLLVNLTSVTTSTIYLSVQKLREGEWAGFTSTFTYDVLNQAVQIIRQESLEHLKEMFPDNTQWIHITPETDGYLILRGQSERQSISLWVNQKMEPLFPIRQSVESIYRDVVFFSNGNNKVNWMDATTYEVLSTNVYESYRYSRLIQESAFDVKMLSLSLEAFWDIPSAQPEDTPYFRLDNGFVMALLNKKGHVIQWHWRTFLPAEPHPIVARSFSRDRFRSCFYLYTKPFRSQEKLPYFNIVWANENMLLVKQNQRLHLLDKHLYPLTNNTFKRYKAESHYLLLRNNRKIELWDFDGKLLVHNTHVWQFTLWNADYIIYRAPHCQTGIITIQQEWILPAEYEAICPVNAFYCMVKKNRRWYLYSLTHRDFVLMGDIQKFTLKRESRQKNHTILRVRRMNGAWQVFTVYNTKLTPA</sequence>
<dbReference type="RefSeq" id="WP_313987242.1">
    <property type="nucleotide sequence ID" value="NZ_JASJOS010000018.1"/>
</dbReference>
<protein>
    <submittedName>
        <fullName evidence="1">WG repeat-containing protein</fullName>
    </submittedName>
</protein>
<dbReference type="AlphaFoldDB" id="A0AAE3QYK0"/>
<proteinExistence type="predicted"/>
<dbReference type="InterPro" id="IPR032774">
    <property type="entry name" value="WG_beta_rep"/>
</dbReference>
<accession>A0AAE3QYK0</accession>
<dbReference type="Proteomes" id="UP001241110">
    <property type="component" value="Unassembled WGS sequence"/>
</dbReference>